<keyword evidence="4" id="KW-0274">FAD</keyword>
<dbReference type="PANTHER" id="PTHR42913">
    <property type="entry name" value="APOPTOSIS-INDUCING FACTOR 1"/>
    <property type="match status" value="1"/>
</dbReference>
<dbReference type="PRINTS" id="PR00411">
    <property type="entry name" value="PNDRDTASEI"/>
</dbReference>
<gene>
    <name evidence="7" type="ORF">AA20_04835</name>
</gene>
<feature type="domain" description="FAD/NAD(P)-binding" evidence="6">
    <location>
        <begin position="3"/>
        <end position="306"/>
    </location>
</feature>
<dbReference type="Pfam" id="PF07992">
    <property type="entry name" value="Pyr_redox_2"/>
    <property type="match status" value="1"/>
</dbReference>
<dbReference type="PANTHER" id="PTHR42913:SF3">
    <property type="entry name" value="64 KDA MITOCHONDRIAL NADH DEHYDROGENASE (EUROFUNG)"/>
    <property type="match status" value="1"/>
</dbReference>
<proteinExistence type="inferred from homology"/>
<evidence type="ECO:0000256" key="1">
    <source>
        <dbReference type="ARBA" id="ARBA00001974"/>
    </source>
</evidence>
<dbReference type="RefSeq" id="WP_004511108.1">
    <property type="nucleotide sequence ID" value="NZ_JAIQ01000077.1"/>
</dbReference>
<evidence type="ECO:0000256" key="5">
    <source>
        <dbReference type="ARBA" id="ARBA00023002"/>
    </source>
</evidence>
<dbReference type="PATRIC" id="fig|1447256.3.peg.940"/>
<protein>
    <submittedName>
        <fullName evidence="7">NADH dehydrogenase</fullName>
    </submittedName>
</protein>
<dbReference type="EMBL" id="JAIQ01000077">
    <property type="protein sequence ID" value="KLE00969.1"/>
    <property type="molecule type" value="Genomic_DNA"/>
</dbReference>
<evidence type="ECO:0000259" key="6">
    <source>
        <dbReference type="Pfam" id="PF07992"/>
    </source>
</evidence>
<comment type="caution">
    <text evidence="7">The sequence shown here is derived from an EMBL/GenBank/DDBJ whole genome shotgun (WGS) entry which is preliminary data.</text>
</comment>
<reference evidence="7 8" key="1">
    <citation type="submission" date="2014-01" db="EMBL/GenBank/DDBJ databases">
        <title>Development of a Comparative Genomic Fingerprinting Assay for High Resolution Genotyping of Arcobacter butzleri.</title>
        <authorList>
            <person name="Webb A.L."/>
            <person name="Inglis G.D."/>
            <person name="Kruczkiewicz P."/>
            <person name="Selinger L.B."/>
            <person name="Taboada E.N."/>
        </authorList>
    </citation>
    <scope>NUCLEOTIDE SEQUENCE [LARGE SCALE GENOMIC DNA]</scope>
    <source>
        <strain evidence="7 8">L348</strain>
    </source>
</reference>
<dbReference type="SUPFAM" id="SSF51905">
    <property type="entry name" value="FAD/NAD(P)-binding domain"/>
    <property type="match status" value="1"/>
</dbReference>
<dbReference type="GO" id="GO:0019646">
    <property type="term" value="P:aerobic electron transport chain"/>
    <property type="evidence" value="ECO:0007669"/>
    <property type="project" value="TreeGrafter"/>
</dbReference>
<comment type="similarity">
    <text evidence="2">Belongs to the NADH dehydrogenase family.</text>
</comment>
<evidence type="ECO:0000313" key="7">
    <source>
        <dbReference type="EMBL" id="KLE00969.1"/>
    </source>
</evidence>
<dbReference type="InterPro" id="IPR023753">
    <property type="entry name" value="FAD/NAD-binding_dom"/>
</dbReference>
<evidence type="ECO:0000256" key="4">
    <source>
        <dbReference type="ARBA" id="ARBA00022827"/>
    </source>
</evidence>
<organism evidence="7 8">
    <name type="scientific">Aliarcobacter butzleri L348</name>
    <dbReference type="NCBI Taxonomy" id="1447256"/>
    <lineage>
        <taxon>Bacteria</taxon>
        <taxon>Pseudomonadati</taxon>
        <taxon>Campylobacterota</taxon>
        <taxon>Epsilonproteobacteria</taxon>
        <taxon>Campylobacterales</taxon>
        <taxon>Arcobacteraceae</taxon>
        <taxon>Aliarcobacter</taxon>
    </lineage>
</organism>
<dbReference type="InterPro" id="IPR036188">
    <property type="entry name" value="FAD/NAD-bd_sf"/>
</dbReference>
<dbReference type="Gene3D" id="3.50.50.100">
    <property type="match status" value="1"/>
</dbReference>
<sequence>MEKVVIIGGGYAGIYALRELIKNKNIKITLIDKHTYHNLQPEVYDLIANKSTFADVTIDLTTLCRGFNHNYLEFKNLKVRKIDQRAKKIYTEEQEIVEFDYLIMAAGTRTFFPPTIPGLNNADDIKKLHRAITFKQSFERQLFEKIKNEAKECADTHIVVVGAGLSGVEIAAEMAYYSNKFFKRGNFSCDNLKISLISSSVSILPGLKQELINISQERLKNLGINIITNTKLQKVEDGYCYFSNGTKVSHSFVIFTGGVEASTITSELEDVSKNTKGQIVVNEFMQTDKYENIFAIGDMAEVRNLKGEIMPPNVTIARISGTNAGRNVLNMIANKSLEKCDPKLDGILIALGGQYAAGDIYGILTVKGRLAYEIKKYVFSSYRAPLIKLIKKGYAKLRRL</sequence>
<dbReference type="AlphaFoldDB" id="A0A0G9K335"/>
<dbReference type="InterPro" id="IPR051169">
    <property type="entry name" value="NADH-Q_oxidoreductase"/>
</dbReference>
<dbReference type="GO" id="GO:0003955">
    <property type="term" value="F:NAD(P)H dehydrogenase (quinone) activity"/>
    <property type="evidence" value="ECO:0007669"/>
    <property type="project" value="TreeGrafter"/>
</dbReference>
<name>A0A0G9K335_9BACT</name>
<keyword evidence="3" id="KW-0285">Flavoprotein</keyword>
<evidence type="ECO:0000313" key="8">
    <source>
        <dbReference type="Proteomes" id="UP000035514"/>
    </source>
</evidence>
<accession>A0A0G9K335</accession>
<dbReference type="Proteomes" id="UP000035514">
    <property type="component" value="Unassembled WGS sequence"/>
</dbReference>
<evidence type="ECO:0000256" key="2">
    <source>
        <dbReference type="ARBA" id="ARBA00005272"/>
    </source>
</evidence>
<keyword evidence="5" id="KW-0560">Oxidoreductase</keyword>
<dbReference type="PRINTS" id="PR00368">
    <property type="entry name" value="FADPNR"/>
</dbReference>
<evidence type="ECO:0000256" key="3">
    <source>
        <dbReference type="ARBA" id="ARBA00022630"/>
    </source>
</evidence>
<comment type="cofactor">
    <cofactor evidence="1">
        <name>FAD</name>
        <dbReference type="ChEBI" id="CHEBI:57692"/>
    </cofactor>
</comment>